<gene>
    <name evidence="1" type="ORF">RF11_01228</name>
</gene>
<evidence type="ECO:0000313" key="2">
    <source>
        <dbReference type="Proteomes" id="UP000031668"/>
    </source>
</evidence>
<proteinExistence type="predicted"/>
<accession>A0A0C2JZ99</accession>
<name>A0A0C2JZ99_THEKT</name>
<organism evidence="1 2">
    <name type="scientific">Thelohanellus kitauei</name>
    <name type="common">Myxosporean</name>
    <dbReference type="NCBI Taxonomy" id="669202"/>
    <lineage>
        <taxon>Eukaryota</taxon>
        <taxon>Metazoa</taxon>
        <taxon>Cnidaria</taxon>
        <taxon>Myxozoa</taxon>
        <taxon>Myxosporea</taxon>
        <taxon>Bivalvulida</taxon>
        <taxon>Platysporina</taxon>
        <taxon>Myxobolidae</taxon>
        <taxon>Thelohanellus</taxon>
    </lineage>
</organism>
<protein>
    <submittedName>
        <fullName evidence="1">Uncharacterized protein</fullName>
    </submittedName>
</protein>
<comment type="caution">
    <text evidence="1">The sequence shown here is derived from an EMBL/GenBank/DDBJ whole genome shotgun (WGS) entry which is preliminary data.</text>
</comment>
<keyword evidence="2" id="KW-1185">Reference proteome</keyword>
<reference evidence="1 2" key="1">
    <citation type="journal article" date="2014" name="Genome Biol. Evol.">
        <title>The genome of the myxosporean Thelohanellus kitauei shows adaptations to nutrient acquisition within its fish host.</title>
        <authorList>
            <person name="Yang Y."/>
            <person name="Xiong J."/>
            <person name="Zhou Z."/>
            <person name="Huo F."/>
            <person name="Miao W."/>
            <person name="Ran C."/>
            <person name="Liu Y."/>
            <person name="Zhang J."/>
            <person name="Feng J."/>
            <person name="Wang M."/>
            <person name="Wang M."/>
            <person name="Wang L."/>
            <person name="Yao B."/>
        </authorList>
    </citation>
    <scope>NUCLEOTIDE SEQUENCE [LARGE SCALE GENOMIC DNA]</scope>
    <source>
        <strain evidence="1">Wuqing</strain>
    </source>
</reference>
<dbReference type="AlphaFoldDB" id="A0A0C2JZ99"/>
<dbReference type="EMBL" id="JWZT01000111">
    <property type="protein sequence ID" value="KII74983.1"/>
    <property type="molecule type" value="Genomic_DNA"/>
</dbReference>
<evidence type="ECO:0000313" key="1">
    <source>
        <dbReference type="EMBL" id="KII74983.1"/>
    </source>
</evidence>
<dbReference type="Proteomes" id="UP000031668">
    <property type="component" value="Unassembled WGS sequence"/>
</dbReference>
<sequence length="116" mass="13644">MAIKRSNIESEKEYKFIKFTVEYLRHYLQPFSASKDDEIDFLLPIIIKWLDQYRVEHDKTLAIFELIPLLSESKSPDLDEKNLMQEILERNSAQAVQVVDEEIASLLTLRMASLVR</sequence>